<evidence type="ECO:0000313" key="3">
    <source>
        <dbReference type="Proteomes" id="UP000181901"/>
    </source>
</evidence>
<organism evidence="2 3">
    <name type="scientific">Pseudodesulfovibrio hydrargyri</name>
    <dbReference type="NCBI Taxonomy" id="2125990"/>
    <lineage>
        <taxon>Bacteria</taxon>
        <taxon>Pseudomonadati</taxon>
        <taxon>Thermodesulfobacteriota</taxon>
        <taxon>Desulfovibrionia</taxon>
        <taxon>Desulfovibrionales</taxon>
        <taxon>Desulfovibrionaceae</taxon>
    </lineage>
</organism>
<dbReference type="Proteomes" id="UP000181901">
    <property type="component" value="Unassembled WGS sequence"/>
</dbReference>
<feature type="transmembrane region" description="Helical" evidence="1">
    <location>
        <begin position="192"/>
        <end position="212"/>
    </location>
</feature>
<keyword evidence="1" id="KW-0472">Membrane</keyword>
<sequence>MPEGSVLPVGTPMYKIILDICAVVILALFSNHVRETVVQGQNLVFAVGYTALLSLELPLCFLYFRTKRAVFGKALGWLLALHILYPAYLTVSLAVVAPESLSTPYGAGMLLFVLVVFADAASLIRQSRGVAVAADGWTWYCVLFLLTYTPLAYLTAFTSHDATGLANDYTWLLYFVLAVFLASMLRDKALAIVAPATALFSAVYLATHFLGAPYRGRFVPVLLTAHGAYVALFAVVWLAKRRMERGD</sequence>
<proteinExistence type="predicted"/>
<feature type="transmembrane region" description="Helical" evidence="1">
    <location>
        <begin position="169"/>
        <end position="185"/>
    </location>
</feature>
<evidence type="ECO:0000313" key="2">
    <source>
        <dbReference type="EMBL" id="OIQ49827.1"/>
    </source>
</evidence>
<keyword evidence="1" id="KW-1133">Transmembrane helix</keyword>
<accession>A0A1J5N2I2</accession>
<gene>
    <name evidence="2" type="ORF">BerOc1_01752</name>
</gene>
<name>A0A1J5N2I2_9BACT</name>
<feature type="transmembrane region" description="Helical" evidence="1">
    <location>
        <begin position="76"/>
        <end position="97"/>
    </location>
</feature>
<keyword evidence="3" id="KW-1185">Reference proteome</keyword>
<feature type="transmembrane region" description="Helical" evidence="1">
    <location>
        <begin position="103"/>
        <end position="124"/>
    </location>
</feature>
<feature type="transmembrane region" description="Helical" evidence="1">
    <location>
        <begin position="43"/>
        <end position="64"/>
    </location>
</feature>
<comment type="caution">
    <text evidence="2">The sequence shown here is derived from an EMBL/GenBank/DDBJ whole genome shotgun (WGS) entry which is preliminary data.</text>
</comment>
<protein>
    <submittedName>
        <fullName evidence="2">Uncharacterized protein</fullName>
    </submittedName>
</protein>
<feature type="transmembrane region" description="Helical" evidence="1">
    <location>
        <begin position="218"/>
        <end position="239"/>
    </location>
</feature>
<dbReference type="AlphaFoldDB" id="A0A1J5N2I2"/>
<keyword evidence="1" id="KW-0812">Transmembrane</keyword>
<dbReference type="EMBL" id="LKAQ01000004">
    <property type="protein sequence ID" value="OIQ49827.1"/>
    <property type="molecule type" value="Genomic_DNA"/>
</dbReference>
<feature type="transmembrane region" description="Helical" evidence="1">
    <location>
        <begin position="12"/>
        <end position="31"/>
    </location>
</feature>
<feature type="transmembrane region" description="Helical" evidence="1">
    <location>
        <begin position="136"/>
        <end position="157"/>
    </location>
</feature>
<evidence type="ECO:0000256" key="1">
    <source>
        <dbReference type="SAM" id="Phobius"/>
    </source>
</evidence>
<reference evidence="2 3" key="1">
    <citation type="submission" date="2015-09" db="EMBL/GenBank/DDBJ databases">
        <title>Genome of Desulfovibrio dechloracetivorans BerOc1, a mercury methylating strain isolated from highly hydrocarbons and metals contaminated coastal sediments.</title>
        <authorList>
            <person name="Goni Urriza M."/>
            <person name="Gassie C."/>
            <person name="Bouchez O."/>
            <person name="Klopp C."/>
            <person name="Ranchou-Peyruse A."/>
            <person name="Remy G."/>
        </authorList>
    </citation>
    <scope>NUCLEOTIDE SEQUENCE [LARGE SCALE GENOMIC DNA]</scope>
    <source>
        <strain evidence="2 3">BerOc1</strain>
    </source>
</reference>